<feature type="region of interest" description="Disordered" evidence="1">
    <location>
        <begin position="1"/>
        <end position="23"/>
    </location>
</feature>
<evidence type="ECO:0000313" key="2">
    <source>
        <dbReference type="EMBL" id="SDJ07944.1"/>
    </source>
</evidence>
<dbReference type="Proteomes" id="UP000199202">
    <property type="component" value="Unassembled WGS sequence"/>
</dbReference>
<gene>
    <name evidence="2" type="ORF">SAMN05421869_108354</name>
</gene>
<organism evidence="2 3">
    <name type="scientific">Nonomuraea jiangxiensis</name>
    <dbReference type="NCBI Taxonomy" id="633440"/>
    <lineage>
        <taxon>Bacteria</taxon>
        <taxon>Bacillati</taxon>
        <taxon>Actinomycetota</taxon>
        <taxon>Actinomycetes</taxon>
        <taxon>Streptosporangiales</taxon>
        <taxon>Streptosporangiaceae</taxon>
        <taxon>Nonomuraea</taxon>
    </lineage>
</organism>
<accession>A0A1G8QT72</accession>
<protein>
    <submittedName>
        <fullName evidence="2">Uncharacterized protein</fullName>
    </submittedName>
</protein>
<sequence length="63" mass="6672">MSAIGRVTQLGGPPPADGTELDTRDFVRPRWQDGVLTLVTMPVAGGRVAPFEVPNPTPCCADH</sequence>
<dbReference type="OrthoDB" id="5189174at2"/>
<proteinExistence type="predicted"/>
<dbReference type="AlphaFoldDB" id="A0A1G8QT72"/>
<dbReference type="RefSeq" id="WP_143043805.1">
    <property type="nucleotide sequence ID" value="NZ_FNDJ01000008.1"/>
</dbReference>
<keyword evidence="3" id="KW-1185">Reference proteome</keyword>
<evidence type="ECO:0000256" key="1">
    <source>
        <dbReference type="SAM" id="MobiDB-lite"/>
    </source>
</evidence>
<dbReference type="EMBL" id="FNDJ01000008">
    <property type="protein sequence ID" value="SDJ07944.1"/>
    <property type="molecule type" value="Genomic_DNA"/>
</dbReference>
<dbReference type="STRING" id="633440.SAMN05421869_108354"/>
<name>A0A1G8QT72_9ACTN</name>
<evidence type="ECO:0000313" key="3">
    <source>
        <dbReference type="Proteomes" id="UP000199202"/>
    </source>
</evidence>
<reference evidence="2 3" key="1">
    <citation type="submission" date="2016-10" db="EMBL/GenBank/DDBJ databases">
        <authorList>
            <person name="de Groot N.N."/>
        </authorList>
    </citation>
    <scope>NUCLEOTIDE SEQUENCE [LARGE SCALE GENOMIC DNA]</scope>
    <source>
        <strain evidence="2 3">CGMCC 4.6533</strain>
    </source>
</reference>